<accession>A0AAE3FR74</accession>
<feature type="transmembrane region" description="Helical" evidence="1">
    <location>
        <begin position="87"/>
        <end position="103"/>
    </location>
</feature>
<dbReference type="EMBL" id="JAKRVY010000003">
    <property type="protein sequence ID" value="MCL9813666.1"/>
    <property type="molecule type" value="Genomic_DNA"/>
</dbReference>
<evidence type="ECO:0008006" key="4">
    <source>
        <dbReference type="Google" id="ProtNLM"/>
    </source>
</evidence>
<evidence type="ECO:0000313" key="3">
    <source>
        <dbReference type="Proteomes" id="UP001202674"/>
    </source>
</evidence>
<dbReference type="Pfam" id="PF09946">
    <property type="entry name" value="DUF2178"/>
    <property type="match status" value="1"/>
</dbReference>
<proteinExistence type="predicted"/>
<dbReference type="AlphaFoldDB" id="A0AAE3FR74"/>
<keyword evidence="1" id="KW-1133">Transmembrane helix</keyword>
<feature type="transmembrane region" description="Helical" evidence="1">
    <location>
        <begin position="46"/>
        <end position="67"/>
    </location>
</feature>
<keyword evidence="1" id="KW-0812">Transmembrane</keyword>
<reference evidence="2 3" key="1">
    <citation type="journal article" date="2022" name="Syst. Appl. Microbiol.">
        <title>Natronocalculus amylovorans gen. nov., sp. nov., and Natranaeroarchaeum aerophilus sp. nov., dominant culturable amylolytic natronoarchaea from hypersaline soda lakes in southwestern Siberia.</title>
        <authorList>
            <person name="Sorokin D.Y."/>
            <person name="Elcheninov A.G."/>
            <person name="Khizhniak T.V."/>
            <person name="Koenen M."/>
            <person name="Bale N.J."/>
            <person name="Damste J.S.S."/>
            <person name="Kublanov I.V."/>
        </authorList>
    </citation>
    <scope>NUCLEOTIDE SEQUENCE [LARGE SCALE GENOMIC DNA]</scope>
    <source>
        <strain evidence="2 3">AArc-St1-1</strain>
    </source>
</reference>
<dbReference type="RefSeq" id="WP_250596243.1">
    <property type="nucleotide sequence ID" value="NZ_JAKRVY010000003.1"/>
</dbReference>
<organism evidence="2 3">
    <name type="scientific">Natranaeroarchaeum aerophilus</name>
    <dbReference type="NCBI Taxonomy" id="2917711"/>
    <lineage>
        <taxon>Archaea</taxon>
        <taxon>Methanobacteriati</taxon>
        <taxon>Methanobacteriota</taxon>
        <taxon>Stenosarchaea group</taxon>
        <taxon>Halobacteria</taxon>
        <taxon>Halobacteriales</taxon>
        <taxon>Natronoarchaeaceae</taxon>
        <taxon>Natranaeroarchaeum</taxon>
    </lineage>
</organism>
<comment type="caution">
    <text evidence="2">The sequence shown here is derived from an EMBL/GenBank/DDBJ whole genome shotgun (WGS) entry which is preliminary data.</text>
</comment>
<sequence length="145" mass="15725">MTEDLTANGLVETREQYSEWISRSVGAGVASIFVATAAWMVTGEPLVLYAGLGLYWLGCLGMAVGYWRSPVAVQDELERQIEREASATTLTVVVVVTIVGLPAEVVLNSTGIYTAPAALRGAIWGYLLLILVYVGAQWLAKRQYK</sequence>
<feature type="transmembrane region" description="Helical" evidence="1">
    <location>
        <begin position="123"/>
        <end position="140"/>
    </location>
</feature>
<evidence type="ECO:0000313" key="2">
    <source>
        <dbReference type="EMBL" id="MCL9813666.1"/>
    </source>
</evidence>
<feature type="transmembrane region" description="Helical" evidence="1">
    <location>
        <begin position="20"/>
        <end position="40"/>
    </location>
</feature>
<keyword evidence="3" id="KW-1185">Reference proteome</keyword>
<dbReference type="Proteomes" id="UP001202674">
    <property type="component" value="Unassembled WGS sequence"/>
</dbReference>
<dbReference type="InterPro" id="IPR019235">
    <property type="entry name" value="DUF2178_TM"/>
</dbReference>
<name>A0AAE3FR74_9EURY</name>
<protein>
    <recommendedName>
        <fullName evidence="4">DUF2178 domain-containing protein</fullName>
    </recommendedName>
</protein>
<evidence type="ECO:0000256" key="1">
    <source>
        <dbReference type="SAM" id="Phobius"/>
    </source>
</evidence>
<keyword evidence="1" id="KW-0472">Membrane</keyword>
<gene>
    <name evidence="2" type="ORF">AArcSt11_08380</name>
</gene>